<accession>A0A8X6UA72</accession>
<evidence type="ECO:0000313" key="2">
    <source>
        <dbReference type="Proteomes" id="UP000887013"/>
    </source>
</evidence>
<dbReference type="AlphaFoldDB" id="A0A8X6UA72"/>
<comment type="caution">
    <text evidence="1">The sequence shown here is derived from an EMBL/GenBank/DDBJ whole genome shotgun (WGS) entry which is preliminary data.</text>
</comment>
<dbReference type="EMBL" id="BMAW01025834">
    <property type="protein sequence ID" value="GFT94154.1"/>
    <property type="molecule type" value="Genomic_DNA"/>
</dbReference>
<protein>
    <submittedName>
        <fullName evidence="1">Uncharacterized protein</fullName>
    </submittedName>
</protein>
<gene>
    <name evidence="1" type="ORF">NPIL_476311</name>
</gene>
<reference evidence="1" key="1">
    <citation type="submission" date="2020-08" db="EMBL/GenBank/DDBJ databases">
        <title>Multicomponent nature underlies the extraordinary mechanical properties of spider dragline silk.</title>
        <authorList>
            <person name="Kono N."/>
            <person name="Nakamura H."/>
            <person name="Mori M."/>
            <person name="Yoshida Y."/>
            <person name="Ohtoshi R."/>
            <person name="Malay A.D."/>
            <person name="Moran D.A.P."/>
            <person name="Tomita M."/>
            <person name="Numata K."/>
            <person name="Arakawa K."/>
        </authorList>
    </citation>
    <scope>NUCLEOTIDE SEQUENCE</scope>
</reference>
<name>A0A8X6UA72_NEPPI</name>
<dbReference type="Proteomes" id="UP000887013">
    <property type="component" value="Unassembled WGS sequence"/>
</dbReference>
<organism evidence="1 2">
    <name type="scientific">Nephila pilipes</name>
    <name type="common">Giant wood spider</name>
    <name type="synonym">Nephila maculata</name>
    <dbReference type="NCBI Taxonomy" id="299642"/>
    <lineage>
        <taxon>Eukaryota</taxon>
        <taxon>Metazoa</taxon>
        <taxon>Ecdysozoa</taxon>
        <taxon>Arthropoda</taxon>
        <taxon>Chelicerata</taxon>
        <taxon>Arachnida</taxon>
        <taxon>Araneae</taxon>
        <taxon>Araneomorphae</taxon>
        <taxon>Entelegynae</taxon>
        <taxon>Araneoidea</taxon>
        <taxon>Nephilidae</taxon>
        <taxon>Nephila</taxon>
    </lineage>
</organism>
<keyword evidence="2" id="KW-1185">Reference proteome</keyword>
<proteinExistence type="predicted"/>
<evidence type="ECO:0000313" key="1">
    <source>
        <dbReference type="EMBL" id="GFT94154.1"/>
    </source>
</evidence>
<sequence length="67" mass="7309">MSSALTHKKSSIFPAWHPCKSLAKDSPSLLLVASQPYPSIQDSRILLPMVSNTRLPVLPSLQRAPQA</sequence>